<protein>
    <submittedName>
        <fullName evidence="1">4943_t:CDS:1</fullName>
    </submittedName>
</protein>
<proteinExistence type="predicted"/>
<organism evidence="1 2">
    <name type="scientific">Racocetra persica</name>
    <dbReference type="NCBI Taxonomy" id="160502"/>
    <lineage>
        <taxon>Eukaryota</taxon>
        <taxon>Fungi</taxon>
        <taxon>Fungi incertae sedis</taxon>
        <taxon>Mucoromycota</taxon>
        <taxon>Glomeromycotina</taxon>
        <taxon>Glomeromycetes</taxon>
        <taxon>Diversisporales</taxon>
        <taxon>Gigasporaceae</taxon>
        <taxon>Racocetra</taxon>
    </lineage>
</organism>
<feature type="non-terminal residue" evidence="1">
    <location>
        <position position="1"/>
    </location>
</feature>
<reference evidence="1" key="1">
    <citation type="submission" date="2021-06" db="EMBL/GenBank/DDBJ databases">
        <authorList>
            <person name="Kallberg Y."/>
            <person name="Tangrot J."/>
            <person name="Rosling A."/>
        </authorList>
    </citation>
    <scope>NUCLEOTIDE SEQUENCE</scope>
    <source>
        <strain evidence="1">MA461A</strain>
    </source>
</reference>
<comment type="caution">
    <text evidence="1">The sequence shown here is derived from an EMBL/GenBank/DDBJ whole genome shotgun (WGS) entry which is preliminary data.</text>
</comment>
<feature type="non-terminal residue" evidence="1">
    <location>
        <position position="44"/>
    </location>
</feature>
<keyword evidence="2" id="KW-1185">Reference proteome</keyword>
<evidence type="ECO:0000313" key="2">
    <source>
        <dbReference type="Proteomes" id="UP000789920"/>
    </source>
</evidence>
<accession>A0ACA9SWJ5</accession>
<gene>
    <name evidence="1" type="ORF">RPERSI_LOCUS35528</name>
</gene>
<dbReference type="EMBL" id="CAJVQC010164803">
    <property type="protein sequence ID" value="CAG8849304.1"/>
    <property type="molecule type" value="Genomic_DNA"/>
</dbReference>
<evidence type="ECO:0000313" key="1">
    <source>
        <dbReference type="EMBL" id="CAG8849304.1"/>
    </source>
</evidence>
<dbReference type="Proteomes" id="UP000789920">
    <property type="component" value="Unassembled WGS sequence"/>
</dbReference>
<name>A0ACA9SWJ5_9GLOM</name>
<sequence length="44" mass="5121">VTKVKLELFNEHQGDIYDFFTAMKRGGMSLARRHIARANISRLE</sequence>